<sequence>MQCVRSLLECLAIKLMMLFKRGAIVVT</sequence>
<accession>A0A2P2J6M5</accession>
<organism evidence="1">
    <name type="scientific">Rhizophora mucronata</name>
    <name type="common">Asiatic mangrove</name>
    <dbReference type="NCBI Taxonomy" id="61149"/>
    <lineage>
        <taxon>Eukaryota</taxon>
        <taxon>Viridiplantae</taxon>
        <taxon>Streptophyta</taxon>
        <taxon>Embryophyta</taxon>
        <taxon>Tracheophyta</taxon>
        <taxon>Spermatophyta</taxon>
        <taxon>Magnoliopsida</taxon>
        <taxon>eudicotyledons</taxon>
        <taxon>Gunneridae</taxon>
        <taxon>Pentapetalae</taxon>
        <taxon>rosids</taxon>
        <taxon>fabids</taxon>
        <taxon>Malpighiales</taxon>
        <taxon>Rhizophoraceae</taxon>
        <taxon>Rhizophora</taxon>
    </lineage>
</organism>
<dbReference type="AlphaFoldDB" id="A0A2P2J6M5"/>
<name>A0A2P2J6M5_RHIMU</name>
<reference evidence="1" key="1">
    <citation type="submission" date="2018-02" db="EMBL/GenBank/DDBJ databases">
        <title>Rhizophora mucronata_Transcriptome.</title>
        <authorList>
            <person name="Meera S.P."/>
            <person name="Sreeshan A."/>
            <person name="Augustine A."/>
        </authorList>
    </citation>
    <scope>NUCLEOTIDE SEQUENCE</scope>
    <source>
        <tissue evidence="1">Leaf</tissue>
    </source>
</reference>
<proteinExistence type="predicted"/>
<evidence type="ECO:0000313" key="1">
    <source>
        <dbReference type="EMBL" id="MBW89130.1"/>
    </source>
</evidence>
<protein>
    <submittedName>
        <fullName evidence="1">Uncharacterized protein</fullName>
    </submittedName>
</protein>
<dbReference type="EMBL" id="GGEC01008647">
    <property type="protein sequence ID" value="MBW89130.1"/>
    <property type="molecule type" value="Transcribed_RNA"/>
</dbReference>